<keyword evidence="2" id="KW-1185">Reference proteome</keyword>
<dbReference type="EMBL" id="CP027860">
    <property type="protein sequence ID" value="AVP98012.1"/>
    <property type="molecule type" value="Genomic_DNA"/>
</dbReference>
<dbReference type="Proteomes" id="UP000241074">
    <property type="component" value="Chromosome"/>
</dbReference>
<sequence>MAQRAPEKDQTGVKRHWAWKVLGQIWLRAPGNQDPAIVAQNQCRNKANFRAIEPMVCVDRGAAIQHVVSLCGGGWAFARKLWNQLLPCKLAMWGSVLGGRIEQLPRRFRVQVSPSQVGVTGQGGDRLFGRAVRCKPVLLHD</sequence>
<protein>
    <submittedName>
        <fullName evidence="1">Uncharacterized protein</fullName>
    </submittedName>
</protein>
<reference evidence="1 2" key="1">
    <citation type="submission" date="2018-03" db="EMBL/GenBank/DDBJ databases">
        <title>Ahniella affigens gen. nov., sp. nov., a gammaproteobacterium isolated from sandy soil near a stream.</title>
        <authorList>
            <person name="Ko Y."/>
            <person name="Kim J.-H."/>
        </authorList>
    </citation>
    <scope>NUCLEOTIDE SEQUENCE [LARGE SCALE GENOMIC DNA]</scope>
    <source>
        <strain evidence="1 2">D13</strain>
    </source>
</reference>
<proteinExistence type="predicted"/>
<evidence type="ECO:0000313" key="2">
    <source>
        <dbReference type="Proteomes" id="UP000241074"/>
    </source>
</evidence>
<reference evidence="1 2" key="2">
    <citation type="submission" date="2018-03" db="EMBL/GenBank/DDBJ databases">
        <authorList>
            <person name="Keele B.F."/>
        </authorList>
    </citation>
    <scope>NUCLEOTIDE SEQUENCE [LARGE SCALE GENOMIC DNA]</scope>
    <source>
        <strain evidence="1 2">D13</strain>
    </source>
</reference>
<evidence type="ECO:0000313" key="1">
    <source>
        <dbReference type="EMBL" id="AVP98012.1"/>
    </source>
</evidence>
<dbReference type="AlphaFoldDB" id="A0A2P1PT62"/>
<accession>A0A2P1PT62</accession>
<dbReference type="KEGG" id="xba:C7S18_12720"/>
<gene>
    <name evidence="1" type="ORF">C7S18_12720</name>
</gene>
<name>A0A2P1PT62_9GAMM</name>
<organism evidence="1 2">
    <name type="scientific">Ahniella affigens</name>
    <dbReference type="NCBI Taxonomy" id="2021234"/>
    <lineage>
        <taxon>Bacteria</taxon>
        <taxon>Pseudomonadati</taxon>
        <taxon>Pseudomonadota</taxon>
        <taxon>Gammaproteobacteria</taxon>
        <taxon>Lysobacterales</taxon>
        <taxon>Rhodanobacteraceae</taxon>
        <taxon>Ahniella</taxon>
    </lineage>
</organism>